<protein>
    <submittedName>
        <fullName evidence="2">Acetyltransferase (GNAT) family protein</fullName>
    </submittedName>
</protein>
<dbReference type="CDD" id="cd04301">
    <property type="entry name" value="NAT_SF"/>
    <property type="match status" value="1"/>
</dbReference>
<evidence type="ECO:0000313" key="3">
    <source>
        <dbReference type="Proteomes" id="UP000182894"/>
    </source>
</evidence>
<sequence>MTTLPHTASTHEPGVRTRHWVDPLNDGTHILIRPLEAKDRDREFAFISGLSPESRHFRFLSTIKEPSEPLMNQLMDVDYRLRMAYVALTMEGGQLIEIGVARYAAAPGDSQCESAVVVADRWQRKGLARRLMQHLIDAAKINGFEYMMSMDSSANTHMHQLAEDLGFECQTDPLDATQVVYRLKLT</sequence>
<keyword evidence="3" id="KW-1185">Reference proteome</keyword>
<keyword evidence="2" id="KW-0808">Transferase</keyword>
<dbReference type="SUPFAM" id="SSF55729">
    <property type="entry name" value="Acyl-CoA N-acyltransferases (Nat)"/>
    <property type="match status" value="1"/>
</dbReference>
<evidence type="ECO:0000313" key="2">
    <source>
        <dbReference type="EMBL" id="SDG59816.1"/>
    </source>
</evidence>
<dbReference type="STRING" id="89065.SAMN05216605_102521"/>
<organism evidence="2 3">
    <name type="scientific">Pseudomonas abietaniphila</name>
    <dbReference type="NCBI Taxonomy" id="89065"/>
    <lineage>
        <taxon>Bacteria</taxon>
        <taxon>Pseudomonadati</taxon>
        <taxon>Pseudomonadota</taxon>
        <taxon>Gammaproteobacteria</taxon>
        <taxon>Pseudomonadales</taxon>
        <taxon>Pseudomonadaceae</taxon>
        <taxon>Pseudomonas</taxon>
    </lineage>
</organism>
<gene>
    <name evidence="2" type="ORF">SAMN05216605_102521</name>
</gene>
<dbReference type="EMBL" id="FNCO01000002">
    <property type="protein sequence ID" value="SDG59816.1"/>
    <property type="molecule type" value="Genomic_DNA"/>
</dbReference>
<reference evidence="3" key="1">
    <citation type="submission" date="2016-10" db="EMBL/GenBank/DDBJ databases">
        <authorList>
            <person name="Varghese N."/>
            <person name="Submissions S."/>
        </authorList>
    </citation>
    <scope>NUCLEOTIDE SEQUENCE [LARGE SCALE GENOMIC DNA]</scope>
    <source>
        <strain evidence="3">ATCC 700689</strain>
    </source>
</reference>
<dbReference type="Pfam" id="PF00583">
    <property type="entry name" value="Acetyltransf_1"/>
    <property type="match status" value="1"/>
</dbReference>
<dbReference type="RefSeq" id="WP_074751014.1">
    <property type="nucleotide sequence ID" value="NZ_FNCO01000002.1"/>
</dbReference>
<feature type="domain" description="N-acetyltransferase" evidence="1">
    <location>
        <begin position="30"/>
        <end position="186"/>
    </location>
</feature>
<evidence type="ECO:0000259" key="1">
    <source>
        <dbReference type="PROSITE" id="PS51186"/>
    </source>
</evidence>
<name>A0A1G7VJ21_9PSED</name>
<dbReference type="Proteomes" id="UP000182894">
    <property type="component" value="Unassembled WGS sequence"/>
</dbReference>
<dbReference type="Gene3D" id="3.40.630.30">
    <property type="match status" value="1"/>
</dbReference>
<dbReference type="InterPro" id="IPR016181">
    <property type="entry name" value="Acyl_CoA_acyltransferase"/>
</dbReference>
<dbReference type="InterPro" id="IPR000182">
    <property type="entry name" value="GNAT_dom"/>
</dbReference>
<dbReference type="AlphaFoldDB" id="A0A1G7VJ21"/>
<dbReference type="OrthoDB" id="9807426at2"/>
<proteinExistence type="predicted"/>
<dbReference type="PROSITE" id="PS51186">
    <property type="entry name" value="GNAT"/>
    <property type="match status" value="1"/>
</dbReference>
<accession>A0A1G7VJ21</accession>
<dbReference type="GO" id="GO:0016747">
    <property type="term" value="F:acyltransferase activity, transferring groups other than amino-acyl groups"/>
    <property type="evidence" value="ECO:0007669"/>
    <property type="project" value="InterPro"/>
</dbReference>